<organism evidence="1">
    <name type="scientific">uncultured Caudovirales phage</name>
    <dbReference type="NCBI Taxonomy" id="2100421"/>
    <lineage>
        <taxon>Viruses</taxon>
        <taxon>Duplodnaviria</taxon>
        <taxon>Heunggongvirae</taxon>
        <taxon>Uroviricota</taxon>
        <taxon>Caudoviricetes</taxon>
        <taxon>Peduoviridae</taxon>
        <taxon>Maltschvirus</taxon>
        <taxon>Maltschvirus maltsch</taxon>
    </lineage>
</organism>
<accession>A0A6J5MZL6</accession>
<gene>
    <name evidence="1" type="ORF">UFOVP523_50</name>
</gene>
<sequence>MEAKEKAKELIFIFSMDNTSEGYRNGVKGAYYCIREIINICRNGDKLAMKYWTEVKKEIEKLF</sequence>
<reference evidence="1" key="1">
    <citation type="submission" date="2020-04" db="EMBL/GenBank/DDBJ databases">
        <authorList>
            <person name="Chiriac C."/>
            <person name="Salcher M."/>
            <person name="Ghai R."/>
            <person name="Kavagutti S V."/>
        </authorList>
    </citation>
    <scope>NUCLEOTIDE SEQUENCE</scope>
</reference>
<name>A0A6J5MZL6_9CAUD</name>
<evidence type="ECO:0000313" key="1">
    <source>
        <dbReference type="EMBL" id="CAB4149189.1"/>
    </source>
</evidence>
<dbReference type="EMBL" id="LR796502">
    <property type="protein sequence ID" value="CAB4149189.1"/>
    <property type="molecule type" value="Genomic_DNA"/>
</dbReference>
<proteinExistence type="predicted"/>
<protein>
    <submittedName>
        <fullName evidence="1">Uncharacterized protein</fullName>
    </submittedName>
</protein>